<evidence type="ECO:0000256" key="5">
    <source>
        <dbReference type="ARBA" id="ARBA00023136"/>
    </source>
</evidence>
<dbReference type="InterPro" id="IPR038377">
    <property type="entry name" value="Na/Glc_symporter_sf"/>
</dbReference>
<dbReference type="InterPro" id="IPR001734">
    <property type="entry name" value="Na/solute_symporter"/>
</dbReference>
<reference evidence="8" key="1">
    <citation type="submission" date="2020-12" db="EMBL/GenBank/DDBJ databases">
        <authorList>
            <person name="Iha C."/>
        </authorList>
    </citation>
    <scope>NUCLEOTIDE SEQUENCE</scope>
</reference>
<evidence type="ECO:0000313" key="8">
    <source>
        <dbReference type="EMBL" id="CAD7705319.1"/>
    </source>
</evidence>
<dbReference type="PANTHER" id="PTHR11819:SF195">
    <property type="entry name" value="SODIUM_GLUCOSE COTRANSPORTER 4"/>
    <property type="match status" value="1"/>
</dbReference>
<dbReference type="Pfam" id="PF00474">
    <property type="entry name" value="SSF"/>
    <property type="match status" value="1"/>
</dbReference>
<evidence type="ECO:0000256" key="1">
    <source>
        <dbReference type="ARBA" id="ARBA00004141"/>
    </source>
</evidence>
<dbReference type="NCBIfam" id="TIGR00813">
    <property type="entry name" value="sss"/>
    <property type="match status" value="1"/>
</dbReference>
<name>A0A8S1JC00_9CHLO</name>
<feature type="transmembrane region" description="Helical" evidence="7">
    <location>
        <begin position="217"/>
        <end position="244"/>
    </location>
</feature>
<dbReference type="Proteomes" id="UP000708148">
    <property type="component" value="Unassembled WGS sequence"/>
</dbReference>
<keyword evidence="9" id="KW-1185">Reference proteome</keyword>
<feature type="transmembrane region" description="Helical" evidence="7">
    <location>
        <begin position="479"/>
        <end position="502"/>
    </location>
</feature>
<evidence type="ECO:0000313" key="9">
    <source>
        <dbReference type="Proteomes" id="UP000708148"/>
    </source>
</evidence>
<feature type="transmembrane region" description="Helical" evidence="7">
    <location>
        <begin position="151"/>
        <end position="177"/>
    </location>
</feature>
<comment type="subcellular location">
    <subcellularLocation>
        <location evidence="1">Membrane</location>
        <topology evidence="1">Multi-pass membrane protein</topology>
    </subcellularLocation>
</comment>
<dbReference type="Gene3D" id="1.20.1730.10">
    <property type="entry name" value="Sodium/glucose cotransporter"/>
    <property type="match status" value="1"/>
</dbReference>
<feature type="transmembrane region" description="Helical" evidence="7">
    <location>
        <begin position="375"/>
        <end position="401"/>
    </location>
</feature>
<dbReference type="OrthoDB" id="439003at2759"/>
<keyword evidence="4 7" id="KW-1133">Transmembrane helix</keyword>
<dbReference type="AlphaFoldDB" id="A0A8S1JC00"/>
<feature type="transmembrane region" description="Helical" evidence="7">
    <location>
        <begin position="112"/>
        <end position="130"/>
    </location>
</feature>
<dbReference type="GO" id="GO:0005886">
    <property type="term" value="C:plasma membrane"/>
    <property type="evidence" value="ECO:0007669"/>
    <property type="project" value="TreeGrafter"/>
</dbReference>
<feature type="transmembrane region" description="Helical" evidence="7">
    <location>
        <begin position="421"/>
        <end position="441"/>
    </location>
</feature>
<keyword evidence="3 7" id="KW-0812">Transmembrane</keyword>
<feature type="transmembrane region" description="Helical" evidence="7">
    <location>
        <begin position="189"/>
        <end position="210"/>
    </location>
</feature>
<dbReference type="PROSITE" id="PS50283">
    <property type="entry name" value="NA_SOLUT_SYMP_3"/>
    <property type="match status" value="1"/>
</dbReference>
<sequence>MRNLFRSKTRACTSSSRLDMAQTCNRRPRDPQSPWQRTFAIAIVLWKHPPASFSEKMKIRMQSIRLCSWQNRHIFCRVGSNGCAAQLLGTEHFVGQAGAAALGGMAVGLYEWTAAYLVVSLGFFFAPIYLQCQLTTIPEFLEARYNRWCRGLFVLISLIAYILAKIGICLFAGAVVFEVVAGIGMWSSAPIIIIGTALYTMAGGLTAVMWTDVVQWAIFVGGGLMGTVLSLDLVGGMSGLFQKLESFGLDSFPHVLRPPAGKEYPWPGMLFGIPTVALWYWCVDQEMAQRVLSARNLSHARLGTSIAGLMKVLPPFITVVPGMVARVLFETCRASPAGGREFARWCDANLDEAAGANRAYPLLVMLQFPEGVRGVMVASFLAAMMSSLAAVFNSAATVFTYDVYLRFFREEGFASPRHLVFVGRLATAGLTLLSLLWLPVIQSNSRGVYIVAQTAMCHLAPPVSAIFVLAVAWRRANGQGALAGLLVGCPVGVAQLVAALMYQDTCAAMSSRDLAQDAPVIEW</sequence>
<evidence type="ECO:0008006" key="10">
    <source>
        <dbReference type="Google" id="ProtNLM"/>
    </source>
</evidence>
<comment type="caution">
    <text evidence="8">The sequence shown here is derived from an EMBL/GenBank/DDBJ whole genome shotgun (WGS) entry which is preliminary data.</text>
</comment>
<dbReference type="GO" id="GO:0005412">
    <property type="term" value="F:D-glucose:sodium symporter activity"/>
    <property type="evidence" value="ECO:0007669"/>
    <property type="project" value="TreeGrafter"/>
</dbReference>
<dbReference type="EMBL" id="CAJHUC010003083">
    <property type="protein sequence ID" value="CAD7705319.1"/>
    <property type="molecule type" value="Genomic_DNA"/>
</dbReference>
<evidence type="ECO:0000256" key="7">
    <source>
        <dbReference type="SAM" id="Phobius"/>
    </source>
</evidence>
<gene>
    <name evidence="8" type="ORF">OSTQU699_LOCUS10674</name>
</gene>
<keyword evidence="5 7" id="KW-0472">Membrane</keyword>
<comment type="similarity">
    <text evidence="2 6">Belongs to the sodium:solute symporter (SSF) (TC 2.A.21) family.</text>
</comment>
<feature type="transmembrane region" description="Helical" evidence="7">
    <location>
        <begin position="264"/>
        <end position="283"/>
    </location>
</feature>
<evidence type="ECO:0000256" key="3">
    <source>
        <dbReference type="ARBA" id="ARBA00022692"/>
    </source>
</evidence>
<accession>A0A8S1JC00</accession>
<feature type="transmembrane region" description="Helical" evidence="7">
    <location>
        <begin position="448"/>
        <end position="473"/>
    </location>
</feature>
<dbReference type="PANTHER" id="PTHR11819">
    <property type="entry name" value="SOLUTE CARRIER FAMILY 5"/>
    <property type="match status" value="1"/>
</dbReference>
<proteinExistence type="inferred from homology"/>
<evidence type="ECO:0000256" key="2">
    <source>
        <dbReference type="ARBA" id="ARBA00006434"/>
    </source>
</evidence>
<organism evidence="8 9">
    <name type="scientific">Ostreobium quekettii</name>
    <dbReference type="NCBI Taxonomy" id="121088"/>
    <lineage>
        <taxon>Eukaryota</taxon>
        <taxon>Viridiplantae</taxon>
        <taxon>Chlorophyta</taxon>
        <taxon>core chlorophytes</taxon>
        <taxon>Ulvophyceae</taxon>
        <taxon>TCBD clade</taxon>
        <taxon>Bryopsidales</taxon>
        <taxon>Ostreobineae</taxon>
        <taxon>Ostreobiaceae</taxon>
        <taxon>Ostreobium</taxon>
    </lineage>
</organism>
<protein>
    <recommendedName>
        <fullName evidence="10">Sodium/solute symporter</fullName>
    </recommendedName>
</protein>
<evidence type="ECO:0000256" key="4">
    <source>
        <dbReference type="ARBA" id="ARBA00022989"/>
    </source>
</evidence>
<evidence type="ECO:0000256" key="6">
    <source>
        <dbReference type="RuleBase" id="RU362091"/>
    </source>
</evidence>